<dbReference type="AlphaFoldDB" id="A0A848KTX6"/>
<evidence type="ECO:0000313" key="1">
    <source>
        <dbReference type="EMBL" id="NMO01950.1"/>
    </source>
</evidence>
<accession>A0A848KTX6</accession>
<proteinExistence type="predicted"/>
<dbReference type="EMBL" id="JABBNB010000011">
    <property type="protein sequence ID" value="NMO01950.1"/>
    <property type="molecule type" value="Genomic_DNA"/>
</dbReference>
<gene>
    <name evidence="1" type="ORF">HH308_12085</name>
</gene>
<keyword evidence="2" id="KW-1185">Reference proteome</keyword>
<dbReference type="Proteomes" id="UP000550729">
    <property type="component" value="Unassembled WGS sequence"/>
</dbReference>
<evidence type="ECO:0000313" key="2">
    <source>
        <dbReference type="Proteomes" id="UP000550729"/>
    </source>
</evidence>
<dbReference type="RefSeq" id="WP_170194465.1">
    <property type="nucleotide sequence ID" value="NZ_JABBNB010000011.1"/>
</dbReference>
<protein>
    <submittedName>
        <fullName evidence="1">Antitoxin Phd</fullName>
    </submittedName>
</protein>
<sequence>MPSLNITFTDEEHAQLQEAAKRAGKALKPFAHDVVVDATSDYRRAVLEAAHRAAVWSAELNQRLK</sequence>
<name>A0A848KTX6_9ACTN</name>
<reference evidence="1 2" key="1">
    <citation type="submission" date="2020-04" db="EMBL/GenBank/DDBJ databases">
        <title>Gordonia sp. nov. TBRC 11910.</title>
        <authorList>
            <person name="Suriyachadkun C."/>
        </authorList>
    </citation>
    <scope>NUCLEOTIDE SEQUENCE [LARGE SCALE GENOMIC DNA]</scope>
    <source>
        <strain evidence="1 2">TBRC 11910</strain>
    </source>
</reference>
<comment type="caution">
    <text evidence="1">The sequence shown here is derived from an EMBL/GenBank/DDBJ whole genome shotgun (WGS) entry which is preliminary data.</text>
</comment>
<organism evidence="1 2">
    <name type="scientific">Gordonia asplenii</name>
    <dbReference type="NCBI Taxonomy" id="2725283"/>
    <lineage>
        <taxon>Bacteria</taxon>
        <taxon>Bacillati</taxon>
        <taxon>Actinomycetota</taxon>
        <taxon>Actinomycetes</taxon>
        <taxon>Mycobacteriales</taxon>
        <taxon>Gordoniaceae</taxon>
        <taxon>Gordonia</taxon>
    </lineage>
</organism>